<dbReference type="Proteomes" id="UP000298602">
    <property type="component" value="Chromosome"/>
</dbReference>
<protein>
    <submittedName>
        <fullName evidence="1">Uncharacterized protein</fullName>
    </submittedName>
</protein>
<keyword evidence="2" id="KW-1185">Reference proteome</keyword>
<dbReference type="AlphaFoldDB" id="A0A4P8L5D7"/>
<reference evidence="1 2" key="1">
    <citation type="submission" date="2019-05" db="EMBL/GenBank/DDBJ databases">
        <title>The Complete Genome Sequence of the n-alkane-degrading Desulfoglaeba alkanexedens ALDC reveals multiple alkylsuccinate synthase gene clusters.</title>
        <authorList>
            <person name="Callaghan A.V."/>
            <person name="Davidova I.A."/>
            <person name="Duncan K.E."/>
            <person name="Morris B."/>
            <person name="McInerney M.J."/>
        </authorList>
    </citation>
    <scope>NUCLEOTIDE SEQUENCE [LARGE SCALE GENOMIC DNA]</scope>
    <source>
        <strain evidence="1 2">ALDC</strain>
    </source>
</reference>
<proteinExistence type="predicted"/>
<evidence type="ECO:0000313" key="2">
    <source>
        <dbReference type="Proteomes" id="UP000298602"/>
    </source>
</evidence>
<gene>
    <name evidence="1" type="ORF">FDQ92_14340</name>
</gene>
<dbReference type="EMBL" id="CP040098">
    <property type="protein sequence ID" value="QCQ23247.1"/>
    <property type="molecule type" value="Genomic_DNA"/>
</dbReference>
<sequence length="280" mass="31861">MLCLAIDSGRSLKPRGANEGETGEKGAVVAIAPFLAGFPEIRTLGVRPSIGDYTQWERRWIRDARLILFPTLRFALIFEAAGKRCFPGSFTYRYRRSRILQQLFVQYHGLPAARSRIYFGRQRARIAADFPPPCELAGPDRAVHPVRRVGAAEAFPSWRTLPNPVIARESLSFDRRVRLLLVHGRCRGILESEEKSGEESLWTPVDRPPEAVAELVFRSEQLAGASAIDDIVFEWGRTPERWVFTDMIRPPKQWPLPSGRLHRHRLIGDLVRQNRLFAGL</sequence>
<reference evidence="1 2" key="2">
    <citation type="submission" date="2019-05" db="EMBL/GenBank/DDBJ databases">
        <authorList>
            <person name="Suflita J.M."/>
            <person name="Marks C.R."/>
        </authorList>
    </citation>
    <scope>NUCLEOTIDE SEQUENCE [LARGE SCALE GENOMIC DNA]</scope>
    <source>
        <strain evidence="1 2">ALDC</strain>
    </source>
</reference>
<organism evidence="1 2">
    <name type="scientific">Desulfoglaeba alkanexedens ALDC</name>
    <dbReference type="NCBI Taxonomy" id="980445"/>
    <lineage>
        <taxon>Bacteria</taxon>
        <taxon>Pseudomonadati</taxon>
        <taxon>Thermodesulfobacteriota</taxon>
        <taxon>Syntrophobacteria</taxon>
        <taxon>Syntrophobacterales</taxon>
        <taxon>Syntrophobacteraceae</taxon>
        <taxon>Desulfoglaeba</taxon>
    </lineage>
</organism>
<name>A0A4P8L5D7_9BACT</name>
<evidence type="ECO:0000313" key="1">
    <source>
        <dbReference type="EMBL" id="QCQ23247.1"/>
    </source>
</evidence>
<dbReference type="KEGG" id="dax:FDQ92_14340"/>
<accession>A0A4P8L5D7</accession>
<dbReference type="OrthoDB" id="5512067at2"/>
<dbReference type="RefSeq" id="WP_137425526.1">
    <property type="nucleotide sequence ID" value="NZ_CP040098.1"/>
</dbReference>